<dbReference type="InterPro" id="IPR019734">
    <property type="entry name" value="TPR_rpt"/>
</dbReference>
<evidence type="ECO:0008006" key="3">
    <source>
        <dbReference type="Google" id="ProtNLM"/>
    </source>
</evidence>
<organism evidence="1 2">
    <name type="scientific">Anoxynatronum sibiricum</name>
    <dbReference type="NCBI Taxonomy" id="210623"/>
    <lineage>
        <taxon>Bacteria</taxon>
        <taxon>Bacillati</taxon>
        <taxon>Bacillota</taxon>
        <taxon>Clostridia</taxon>
        <taxon>Eubacteriales</taxon>
        <taxon>Clostridiaceae</taxon>
        <taxon>Anoxynatronum</taxon>
    </lineage>
</organism>
<dbReference type="InterPro" id="IPR011990">
    <property type="entry name" value="TPR-like_helical_dom_sf"/>
</dbReference>
<dbReference type="SMART" id="SM00028">
    <property type="entry name" value="TPR"/>
    <property type="match status" value="3"/>
</dbReference>
<proteinExistence type="predicted"/>
<gene>
    <name evidence="1" type="ORF">AAIG11_10985</name>
</gene>
<evidence type="ECO:0000313" key="1">
    <source>
        <dbReference type="EMBL" id="MEN1761003.1"/>
    </source>
</evidence>
<keyword evidence="2" id="KW-1185">Reference proteome</keyword>
<evidence type="ECO:0000313" key="2">
    <source>
        <dbReference type="Proteomes" id="UP001407405"/>
    </source>
</evidence>
<name>A0ABU9VVI8_9CLOT</name>
<comment type="caution">
    <text evidence="1">The sequence shown here is derived from an EMBL/GenBank/DDBJ whole genome shotgun (WGS) entry which is preliminary data.</text>
</comment>
<sequence>MGIIDDWALKTTEQLTFIQLRPGLVMGNEQFEVPPEGLYVPLLTDELAIRIQMNDENQIISIPTILRGMLLLLGADPSFRYMETYRRFLKGFQEDLKTVVFESVKQFEKQKKLNEAAVILRGYLKCENIDIKAAMMLGGCYVRIASSDQELEPPLEKALMYEAYQLLEECSEVCQHEMVLHYYLGTFYCWQKSYVKAQESWETALSLTTIPKQKKHINQKLSQITSLVTYEKGYKLVLQGHSHEGIKLLRTLEKTKDDWWNLFFFIALGYHQLGALDDAIKYYGKVINIRGFHQQTAIELSEIFYAKGELEKAILWMEETLLQHPNQPDLMCRMAVLTTESGRYSEARDWIEKARSNGADPHLLAKAELLLP</sequence>
<dbReference type="EMBL" id="JBCITM010000011">
    <property type="protein sequence ID" value="MEN1761003.1"/>
    <property type="molecule type" value="Genomic_DNA"/>
</dbReference>
<dbReference type="Proteomes" id="UP001407405">
    <property type="component" value="Unassembled WGS sequence"/>
</dbReference>
<dbReference type="SUPFAM" id="SSF48452">
    <property type="entry name" value="TPR-like"/>
    <property type="match status" value="2"/>
</dbReference>
<accession>A0ABU9VVI8</accession>
<dbReference type="RefSeq" id="WP_343186322.1">
    <property type="nucleotide sequence ID" value="NZ_JBCITM010000011.1"/>
</dbReference>
<dbReference type="Gene3D" id="1.25.40.10">
    <property type="entry name" value="Tetratricopeptide repeat domain"/>
    <property type="match status" value="2"/>
</dbReference>
<reference evidence="1 2" key="1">
    <citation type="submission" date="2024-04" db="EMBL/GenBank/DDBJ databases">
        <title>Genome sequencing and metabolic network reconstruction of aminoacids and betaine degradation by Anoxynatronum sibiricum.</title>
        <authorList>
            <person name="Detkova E.N."/>
            <person name="Boltjanskaja Y.V."/>
            <person name="Mardanov A.V."/>
            <person name="Kevbrin V."/>
        </authorList>
    </citation>
    <scope>NUCLEOTIDE SEQUENCE [LARGE SCALE GENOMIC DNA]</scope>
    <source>
        <strain evidence="1 2">Z-7981</strain>
    </source>
</reference>
<protein>
    <recommendedName>
        <fullName evidence="3">Tetratricopeptide repeat protein</fullName>
    </recommendedName>
</protein>